<organism evidence="1 2">
    <name type="scientific">Streptococcus porcinus str. Jelinkova 176</name>
    <dbReference type="NCBI Taxonomy" id="873448"/>
    <lineage>
        <taxon>Bacteria</taxon>
        <taxon>Bacillati</taxon>
        <taxon>Bacillota</taxon>
        <taxon>Bacilli</taxon>
        <taxon>Lactobacillales</taxon>
        <taxon>Streptococcaceae</taxon>
        <taxon>Streptococcus</taxon>
    </lineage>
</organism>
<evidence type="ECO:0000313" key="1">
    <source>
        <dbReference type="EMBL" id="EGJ28243.1"/>
    </source>
</evidence>
<keyword evidence="2" id="KW-1185">Reference proteome</keyword>
<gene>
    <name evidence="1" type="ORF">STRPO_0562</name>
</gene>
<sequence length="50" mass="5896">MLSLKKLPHLFFPKDKNLKVNYNKKNDLMLVKSLNLVGFLGSFCYNNDYE</sequence>
<evidence type="ECO:0000313" key="2">
    <source>
        <dbReference type="Proteomes" id="UP000005356"/>
    </source>
</evidence>
<protein>
    <submittedName>
        <fullName evidence="1">Conserved domain protein</fullName>
    </submittedName>
</protein>
<dbReference type="EMBL" id="AEUU02000001">
    <property type="protein sequence ID" value="EGJ28243.1"/>
    <property type="molecule type" value="Genomic_DNA"/>
</dbReference>
<proteinExistence type="predicted"/>
<comment type="caution">
    <text evidence="1">The sequence shown here is derived from an EMBL/GenBank/DDBJ whole genome shotgun (WGS) entry which is preliminary data.</text>
</comment>
<name>A0ABN0CY66_STRPO</name>
<reference evidence="1 2" key="1">
    <citation type="journal article" date="2014" name="Int. J. Syst. Evol. Microbiol.">
        <title>Phylogenomics and the dynamic genome evolution of the genus Streptococcus.</title>
        <authorList>
            <consortium name="The Broad Institute Genome Sequencing Platform"/>
            <person name="Richards V.P."/>
            <person name="Palmer S.R."/>
            <person name="Pavinski Bitar P.D."/>
            <person name="Qin X."/>
            <person name="Weinstock G.M."/>
            <person name="Highlander S.K."/>
            <person name="Town C.D."/>
            <person name="Burne R.A."/>
            <person name="Stanhope M.J."/>
        </authorList>
    </citation>
    <scope>NUCLEOTIDE SEQUENCE [LARGE SCALE GENOMIC DNA]</scope>
    <source>
        <strain evidence="1 2">Jelinkova 176</strain>
    </source>
</reference>
<accession>A0ABN0CY66</accession>
<dbReference type="Proteomes" id="UP000005356">
    <property type="component" value="Unassembled WGS sequence"/>
</dbReference>